<feature type="region of interest" description="Disordered" evidence="1">
    <location>
        <begin position="19"/>
        <end position="55"/>
    </location>
</feature>
<evidence type="ECO:0000256" key="1">
    <source>
        <dbReference type="SAM" id="MobiDB-lite"/>
    </source>
</evidence>
<organism evidence="2 3">
    <name type="scientific">Araneus ventricosus</name>
    <name type="common">Orbweaver spider</name>
    <name type="synonym">Epeira ventricosa</name>
    <dbReference type="NCBI Taxonomy" id="182803"/>
    <lineage>
        <taxon>Eukaryota</taxon>
        <taxon>Metazoa</taxon>
        <taxon>Ecdysozoa</taxon>
        <taxon>Arthropoda</taxon>
        <taxon>Chelicerata</taxon>
        <taxon>Arachnida</taxon>
        <taxon>Araneae</taxon>
        <taxon>Araneomorphae</taxon>
        <taxon>Entelegynae</taxon>
        <taxon>Araneoidea</taxon>
        <taxon>Araneidae</taxon>
        <taxon>Araneus</taxon>
    </lineage>
</organism>
<protein>
    <submittedName>
        <fullName evidence="2">Uncharacterized protein</fullName>
    </submittedName>
</protein>
<dbReference type="EMBL" id="BGPR01212395">
    <property type="protein sequence ID" value="GBN44900.1"/>
    <property type="molecule type" value="Genomic_DNA"/>
</dbReference>
<proteinExistence type="predicted"/>
<comment type="caution">
    <text evidence="2">The sequence shown here is derived from an EMBL/GenBank/DDBJ whole genome shotgun (WGS) entry which is preliminary data.</text>
</comment>
<reference evidence="2 3" key="1">
    <citation type="journal article" date="2019" name="Sci. Rep.">
        <title>Orb-weaving spider Araneus ventricosus genome elucidates the spidroin gene catalogue.</title>
        <authorList>
            <person name="Kono N."/>
            <person name="Nakamura H."/>
            <person name="Ohtoshi R."/>
            <person name="Moran D.A.P."/>
            <person name="Shinohara A."/>
            <person name="Yoshida Y."/>
            <person name="Fujiwara M."/>
            <person name="Mori M."/>
            <person name="Tomita M."/>
            <person name="Arakawa K."/>
        </authorList>
    </citation>
    <scope>NUCLEOTIDE SEQUENCE [LARGE SCALE GENOMIC DNA]</scope>
</reference>
<keyword evidence="3" id="KW-1185">Reference proteome</keyword>
<gene>
    <name evidence="2" type="ORF">AVEN_216074_1</name>
</gene>
<feature type="compositionally biased region" description="Polar residues" evidence="1">
    <location>
        <begin position="19"/>
        <end position="31"/>
    </location>
</feature>
<evidence type="ECO:0000313" key="2">
    <source>
        <dbReference type="EMBL" id="GBN44900.1"/>
    </source>
</evidence>
<name>A0A4Y2P2Y7_ARAVE</name>
<dbReference type="AlphaFoldDB" id="A0A4Y2P2Y7"/>
<accession>A0A4Y2P2Y7</accession>
<evidence type="ECO:0000313" key="3">
    <source>
        <dbReference type="Proteomes" id="UP000499080"/>
    </source>
</evidence>
<sequence length="85" mass="9550">MSLRIEALLPKIVTAISNSYSSQSDKWSLDSTSKDDGAANATGDPDTSRRSGWYMRGPSTQSDYLLPSYRPLCILIDRKFHLHEE</sequence>
<dbReference type="Proteomes" id="UP000499080">
    <property type="component" value="Unassembled WGS sequence"/>
</dbReference>